<keyword evidence="2" id="KW-1185">Reference proteome</keyword>
<dbReference type="EMBL" id="CP092870">
    <property type="protein sequence ID" value="UYV70616.1"/>
    <property type="molecule type" value="Genomic_DNA"/>
</dbReference>
<accession>A0ABY6KP47</accession>
<evidence type="ECO:0000313" key="2">
    <source>
        <dbReference type="Proteomes" id="UP001235939"/>
    </source>
</evidence>
<organism evidence="1 2">
    <name type="scientific">Cordylochernes scorpioides</name>
    <dbReference type="NCBI Taxonomy" id="51811"/>
    <lineage>
        <taxon>Eukaryota</taxon>
        <taxon>Metazoa</taxon>
        <taxon>Ecdysozoa</taxon>
        <taxon>Arthropoda</taxon>
        <taxon>Chelicerata</taxon>
        <taxon>Arachnida</taxon>
        <taxon>Pseudoscorpiones</taxon>
        <taxon>Cheliferoidea</taxon>
        <taxon>Chernetidae</taxon>
        <taxon>Cordylochernes</taxon>
    </lineage>
</organism>
<dbReference type="PANTHER" id="PTHR19846">
    <property type="entry name" value="WD40 REPEAT PROTEIN"/>
    <property type="match status" value="1"/>
</dbReference>
<evidence type="ECO:0000313" key="1">
    <source>
        <dbReference type="EMBL" id="UYV70616.1"/>
    </source>
</evidence>
<sequence>MPFYYLIYKCINKLILNVVNPIRSLESLICKQRLAYFGHIMRENGLQKKKKVTTRVDLKDTNNKRSIQKCEWFYQEISLPGLEPRGGTLCSNSQLQQMAVEKESRQESQLLPIKNIDMLGWRVNPWYVQLQATTWYHQGPDSLQKARVFLAKYSLPRAKERLGLAREQLKVPDSQKNAKRQEIYKKLRTLTISLTQIGDTRPMSYCRFSPDSSMLATGSQYVPSCQTSPHHKYDVKAGLSEKKKENNQRFWNVGIEKAI</sequence>
<dbReference type="Proteomes" id="UP001235939">
    <property type="component" value="Chromosome 08"/>
</dbReference>
<protein>
    <submittedName>
        <fullName evidence="1">PRPF4</fullName>
    </submittedName>
</protein>
<gene>
    <name evidence="1" type="ORF">LAZ67_8000030</name>
</gene>
<dbReference type="PANTHER" id="PTHR19846:SF0">
    <property type="entry name" value="PRE-MRNA PROCESSING FACTOR 4"/>
    <property type="match status" value="1"/>
</dbReference>
<name>A0ABY6KP47_9ARAC</name>
<proteinExistence type="predicted"/>
<reference evidence="1 2" key="1">
    <citation type="submission" date="2022-01" db="EMBL/GenBank/DDBJ databases">
        <title>A chromosomal length assembly of Cordylochernes scorpioides.</title>
        <authorList>
            <person name="Zeh D."/>
            <person name="Zeh J."/>
        </authorList>
    </citation>
    <scope>NUCLEOTIDE SEQUENCE [LARGE SCALE GENOMIC DNA]</scope>
    <source>
        <strain evidence="1">IN4F17</strain>
        <tissue evidence="1">Whole Body</tissue>
    </source>
</reference>